<gene>
    <name evidence="2" type="ORF">ACG33_02005</name>
</gene>
<protein>
    <recommendedName>
        <fullName evidence="1">Elongation factor EFG domain-containing protein</fullName>
    </recommendedName>
</protein>
<dbReference type="GO" id="GO:0032561">
    <property type="term" value="F:guanyl ribonucleotide binding"/>
    <property type="evidence" value="ECO:0007669"/>
    <property type="project" value="UniProtKB-ARBA"/>
</dbReference>
<evidence type="ECO:0000313" key="2">
    <source>
        <dbReference type="EMBL" id="AMN45902.1"/>
    </source>
</evidence>
<proteinExistence type="predicted"/>
<dbReference type="Gene3D" id="3.30.70.240">
    <property type="match status" value="1"/>
</dbReference>
<dbReference type="GO" id="GO:0043168">
    <property type="term" value="F:anion binding"/>
    <property type="evidence" value="ECO:0007669"/>
    <property type="project" value="UniProtKB-ARBA"/>
</dbReference>
<reference evidence="2 3" key="1">
    <citation type="submission" date="2015-06" db="EMBL/GenBank/DDBJ databases">
        <title>A Comprehensive Approach to Explore the Metabolic and Phylogenetic Diversity of Bacterial Steroid Degradation in the Environment: Testosterone as an Example.</title>
        <authorList>
            <person name="Yang F.-C."/>
            <person name="Chen Y.-L."/>
            <person name="Yu C.-P."/>
            <person name="Tang S.-L."/>
            <person name="Wang P.-H."/>
            <person name="Ismail W."/>
            <person name="Wang C.-H."/>
            <person name="Yang C.-Y."/>
            <person name="Chiang Y.-R."/>
        </authorList>
    </citation>
    <scope>NUCLEOTIDE SEQUENCE [LARGE SCALE GENOMIC DNA]</scope>
    <source>
        <strain evidence="2 3">DSM 18526</strain>
    </source>
</reference>
<dbReference type="SUPFAM" id="SSF54980">
    <property type="entry name" value="EF-G C-terminal domain-like"/>
    <property type="match status" value="1"/>
</dbReference>
<feature type="domain" description="Elongation factor EFG" evidence="1">
    <location>
        <begin position="84"/>
        <end position="171"/>
    </location>
</feature>
<evidence type="ECO:0000259" key="1">
    <source>
        <dbReference type="SMART" id="SM00838"/>
    </source>
</evidence>
<dbReference type="OrthoDB" id="7060836at2"/>
<dbReference type="KEGG" id="sdf:ACG33_02005"/>
<dbReference type="InterPro" id="IPR035647">
    <property type="entry name" value="EFG_III/V"/>
</dbReference>
<dbReference type="EMBL" id="CP011971">
    <property type="protein sequence ID" value="AMN45902.1"/>
    <property type="molecule type" value="Genomic_DNA"/>
</dbReference>
<dbReference type="Pfam" id="PF00679">
    <property type="entry name" value="EFG_C"/>
    <property type="match status" value="1"/>
</dbReference>
<name>A0A127F637_STEDE</name>
<organism evidence="2 3">
    <name type="scientific">Steroidobacter denitrificans</name>
    <dbReference type="NCBI Taxonomy" id="465721"/>
    <lineage>
        <taxon>Bacteria</taxon>
        <taxon>Pseudomonadati</taxon>
        <taxon>Pseudomonadota</taxon>
        <taxon>Gammaproteobacteria</taxon>
        <taxon>Steroidobacterales</taxon>
        <taxon>Steroidobacteraceae</taxon>
        <taxon>Steroidobacter</taxon>
    </lineage>
</organism>
<dbReference type="Proteomes" id="UP000070250">
    <property type="component" value="Chromosome"/>
</dbReference>
<dbReference type="STRING" id="465721.ACG33_02005"/>
<keyword evidence="3" id="KW-1185">Reference proteome</keyword>
<dbReference type="SMART" id="SM00838">
    <property type="entry name" value="EFG_C"/>
    <property type="match status" value="1"/>
</dbReference>
<dbReference type="InterPro" id="IPR000640">
    <property type="entry name" value="EFG_V-like"/>
</dbReference>
<accession>A0A127F637</accession>
<sequence length="173" mass="19485">MHPELPIECRCWHRHERFQLAFARQAMEVLPRREDTAFAAGARGLTLLAETEMALERPLRVLREVYGNALGIDPPAIRYRHGAEIEEPHMGLRVLCAPQYFDAVRRDLYLRTASIMDAEVNRSFGIVRATGPQVALFGFPDRLIQLTQGQGKLVMWLSHYAPVQEPPPGGSAA</sequence>
<dbReference type="AlphaFoldDB" id="A0A127F637"/>
<dbReference type="RefSeq" id="WP_066918278.1">
    <property type="nucleotide sequence ID" value="NZ_CP011971.1"/>
</dbReference>
<dbReference type="GO" id="GO:0017111">
    <property type="term" value="F:ribonucleoside triphosphate phosphatase activity"/>
    <property type="evidence" value="ECO:0007669"/>
    <property type="project" value="UniProtKB-ARBA"/>
</dbReference>
<evidence type="ECO:0000313" key="3">
    <source>
        <dbReference type="Proteomes" id="UP000070250"/>
    </source>
</evidence>